<evidence type="ECO:0000256" key="1">
    <source>
        <dbReference type="SAM" id="MobiDB-lite"/>
    </source>
</evidence>
<reference evidence="3" key="1">
    <citation type="submission" date="2013-09" db="EMBL/GenBank/DDBJ databases">
        <title>The Genome Sequence of Anopheles culicifacies species A.</title>
        <authorList>
            <consortium name="The Broad Institute Genomics Platform"/>
            <person name="Neafsey D.E."/>
            <person name="Besansky N."/>
            <person name="Howell P."/>
            <person name="Walton C."/>
            <person name="Young S.K."/>
            <person name="Zeng Q."/>
            <person name="Gargeya S."/>
            <person name="Fitzgerald M."/>
            <person name="Haas B."/>
            <person name="Abouelleil A."/>
            <person name="Allen A.W."/>
            <person name="Alvarado L."/>
            <person name="Arachchi H.M."/>
            <person name="Berlin A.M."/>
            <person name="Chapman S.B."/>
            <person name="Gainer-Dewar J."/>
            <person name="Goldberg J."/>
            <person name="Griggs A."/>
            <person name="Gujja S."/>
            <person name="Hansen M."/>
            <person name="Howarth C."/>
            <person name="Imamovic A."/>
            <person name="Ireland A."/>
            <person name="Larimer J."/>
            <person name="McCowan C."/>
            <person name="Murphy C."/>
            <person name="Pearson M."/>
            <person name="Poon T.W."/>
            <person name="Priest M."/>
            <person name="Roberts A."/>
            <person name="Saif S."/>
            <person name="Shea T."/>
            <person name="Sisk P."/>
            <person name="Sykes S."/>
            <person name="Wortman J."/>
            <person name="Nusbaum C."/>
            <person name="Birren B."/>
        </authorList>
    </citation>
    <scope>NUCLEOTIDE SEQUENCE [LARGE SCALE GENOMIC DNA]</scope>
    <source>
        <strain evidence="3">A-37</strain>
    </source>
</reference>
<dbReference type="AlphaFoldDB" id="A0A182LS05"/>
<name>A0A182LS05_9DIPT</name>
<evidence type="ECO:0000313" key="3">
    <source>
        <dbReference type="Proteomes" id="UP000075883"/>
    </source>
</evidence>
<proteinExistence type="predicted"/>
<organism evidence="2 3">
    <name type="scientific">Anopheles culicifacies</name>
    <dbReference type="NCBI Taxonomy" id="139723"/>
    <lineage>
        <taxon>Eukaryota</taxon>
        <taxon>Metazoa</taxon>
        <taxon>Ecdysozoa</taxon>
        <taxon>Arthropoda</taxon>
        <taxon>Hexapoda</taxon>
        <taxon>Insecta</taxon>
        <taxon>Pterygota</taxon>
        <taxon>Neoptera</taxon>
        <taxon>Endopterygota</taxon>
        <taxon>Diptera</taxon>
        <taxon>Nematocera</taxon>
        <taxon>Culicoidea</taxon>
        <taxon>Culicidae</taxon>
        <taxon>Anophelinae</taxon>
        <taxon>Anopheles</taxon>
        <taxon>culicifacies species complex</taxon>
    </lineage>
</organism>
<dbReference type="EMBL" id="AXCM01000918">
    <property type="status" value="NOT_ANNOTATED_CDS"/>
    <property type="molecule type" value="Genomic_DNA"/>
</dbReference>
<reference evidence="2" key="2">
    <citation type="submission" date="2020-05" db="UniProtKB">
        <authorList>
            <consortium name="EnsemblMetazoa"/>
        </authorList>
    </citation>
    <scope>IDENTIFICATION</scope>
    <source>
        <strain evidence="2">A-37</strain>
    </source>
</reference>
<feature type="compositionally biased region" description="Basic residues" evidence="1">
    <location>
        <begin position="224"/>
        <end position="235"/>
    </location>
</feature>
<keyword evidence="3" id="KW-1185">Reference proteome</keyword>
<dbReference type="PANTHER" id="PTHR47771">
    <property type="entry name" value="LD27203P-RELATED"/>
    <property type="match status" value="1"/>
</dbReference>
<evidence type="ECO:0000313" key="2">
    <source>
        <dbReference type="EnsemblMetazoa" id="ACUA000512-PA"/>
    </source>
</evidence>
<dbReference type="STRING" id="139723.A0A182LS05"/>
<protein>
    <submittedName>
        <fullName evidence="2">Uncharacterized protein</fullName>
    </submittedName>
</protein>
<feature type="region of interest" description="Disordered" evidence="1">
    <location>
        <begin position="224"/>
        <end position="245"/>
    </location>
</feature>
<accession>A0A182LS05</accession>
<dbReference type="EnsemblMetazoa" id="ACUA000512-RA">
    <property type="protein sequence ID" value="ACUA000512-PA"/>
    <property type="gene ID" value="ACUA000512"/>
</dbReference>
<dbReference type="VEuPathDB" id="VectorBase:ACUA000512"/>
<sequence length="245" mass="27587">MVGYDKRMREVVAMVAASFCAVSMIFDDKEELRDQKRTRKGSQSNQVAELAFGAGQVGQSIVLILLVLVTHRSLAEIDSQRGGPSKRFIPLGTSEHVISAHTFDTKNPEPWGNKQFKEITITKNVPVPYPIKVERHVAVPVKIPVPIAIHNKVPIVVERKIPVYVEKPIPVQVDRPVPYALPIEVPIFHKVAVEVPKPYPVHIPKPYPVYIKKPIFVKQKMQHQKNTVKRVKKSPKQSVARATKV</sequence>
<dbReference type="PANTHER" id="PTHR47771:SF12">
    <property type="entry name" value="HL02234P-RELATED"/>
    <property type="match status" value="1"/>
</dbReference>
<dbReference type="Proteomes" id="UP000075883">
    <property type="component" value="Unassembled WGS sequence"/>
</dbReference>